<gene>
    <name evidence="8" type="ORF">FG87_41675</name>
</gene>
<organism evidence="8 9">
    <name type="scientific">Nocardia vulneris</name>
    <dbReference type="NCBI Taxonomy" id="1141657"/>
    <lineage>
        <taxon>Bacteria</taxon>
        <taxon>Bacillati</taxon>
        <taxon>Actinomycetota</taxon>
        <taxon>Actinomycetes</taxon>
        <taxon>Mycobacteriales</taxon>
        <taxon>Nocardiaceae</taxon>
        <taxon>Nocardia</taxon>
    </lineage>
</organism>
<dbReference type="PRINTS" id="PR00359">
    <property type="entry name" value="BP450"/>
</dbReference>
<dbReference type="SUPFAM" id="SSF48264">
    <property type="entry name" value="Cytochrome P450"/>
    <property type="match status" value="1"/>
</dbReference>
<dbReference type="PANTHER" id="PTHR46696:SF1">
    <property type="entry name" value="CYTOCHROME P450 YJIB-RELATED"/>
    <property type="match status" value="1"/>
</dbReference>
<reference evidence="8 9" key="1">
    <citation type="journal article" date="2014" name="Int. J. Syst. Evol. Microbiol.">
        <title>Nocardia vulneris sp. nov., isolated from wounds of human patients in North America.</title>
        <authorList>
            <person name="Lasker B.A."/>
            <person name="Bell M."/>
            <person name="Klenk H.P."/>
            <person name="Sproer C."/>
            <person name="Schumann C."/>
            <person name="Schumann P."/>
            <person name="Brown J.M."/>
        </authorList>
    </citation>
    <scope>NUCLEOTIDE SEQUENCE [LARGE SCALE GENOMIC DNA]</scope>
    <source>
        <strain evidence="8 9">W9851</strain>
    </source>
</reference>
<evidence type="ECO:0000256" key="5">
    <source>
        <dbReference type="ARBA" id="ARBA00023004"/>
    </source>
</evidence>
<keyword evidence="2 7" id="KW-0349">Heme</keyword>
<evidence type="ECO:0000313" key="9">
    <source>
        <dbReference type="Proteomes" id="UP000031364"/>
    </source>
</evidence>
<evidence type="ECO:0000256" key="7">
    <source>
        <dbReference type="RuleBase" id="RU000461"/>
    </source>
</evidence>
<evidence type="ECO:0000256" key="4">
    <source>
        <dbReference type="ARBA" id="ARBA00023002"/>
    </source>
</evidence>
<dbReference type="EMBL" id="JNFP01000098">
    <property type="protein sequence ID" value="KIA59664.1"/>
    <property type="molecule type" value="Genomic_DNA"/>
</dbReference>
<dbReference type="InterPro" id="IPR036396">
    <property type="entry name" value="Cyt_P450_sf"/>
</dbReference>
<dbReference type="RefSeq" id="WP_043682713.1">
    <property type="nucleotide sequence ID" value="NZ_BDCI01000057.1"/>
</dbReference>
<dbReference type="InterPro" id="IPR002397">
    <property type="entry name" value="Cyt_P450_B"/>
</dbReference>
<evidence type="ECO:0000256" key="2">
    <source>
        <dbReference type="ARBA" id="ARBA00022617"/>
    </source>
</evidence>
<keyword evidence="4 7" id="KW-0560">Oxidoreductase</keyword>
<evidence type="ECO:0000256" key="3">
    <source>
        <dbReference type="ARBA" id="ARBA00022723"/>
    </source>
</evidence>
<protein>
    <submittedName>
        <fullName evidence="8">Cytochrome P450</fullName>
    </submittedName>
</protein>
<comment type="caution">
    <text evidence="8">The sequence shown here is derived from an EMBL/GenBank/DDBJ whole genome shotgun (WGS) entry which is preliminary data.</text>
</comment>
<evidence type="ECO:0000256" key="1">
    <source>
        <dbReference type="ARBA" id="ARBA00010617"/>
    </source>
</evidence>
<sequence length="407" mass="45277">MVDIEAQDRIEVIGADFYADPHTYYQRWREQGPVVKVRFPTGMPVWLIVRYAEARAALADTRLHKGLAGVVEVQRRKTPDFTLNGDLLMLSSHMLNSDPPDHTRLRKMVNKTFTGRRVAAMRPWLEQITAALLDEMADQDEVDLLAVFATPLPVTVICELLGVPFADRETFQYWTKVLVGAIGALEERRRCAAEIAPYLHELAQAKRADPGEDLLSGLVQTRADGDQMSDEEVVSMVFLLLIAGHETTVNLISNGTYSLLRNESQFHALRTDPAGIPAAVEEFLRFEGPVDWATVRYTAEPMVVGDTEIPAGEFVYVSLNAANRDPARFADPEQVDVTGETAGHLAFGHGIHFCVGAPLARLEAEIAFTALLQRFPNMKLAVDESELRWQPSLLIRGLEALPVRLHG</sequence>
<proteinExistence type="inferred from homology"/>
<keyword evidence="6 7" id="KW-0503">Monooxygenase</keyword>
<keyword evidence="5 7" id="KW-0408">Iron</keyword>
<dbReference type="Pfam" id="PF00067">
    <property type="entry name" value="p450"/>
    <property type="match status" value="2"/>
</dbReference>
<dbReference type="PANTHER" id="PTHR46696">
    <property type="entry name" value="P450, PUTATIVE (EUROFUNG)-RELATED"/>
    <property type="match status" value="1"/>
</dbReference>
<keyword evidence="9" id="KW-1185">Reference proteome</keyword>
<accession>A0ABR4Z2X6</accession>
<dbReference type="Proteomes" id="UP000031364">
    <property type="component" value="Unassembled WGS sequence"/>
</dbReference>
<dbReference type="PRINTS" id="PR00385">
    <property type="entry name" value="P450"/>
</dbReference>
<evidence type="ECO:0000256" key="6">
    <source>
        <dbReference type="ARBA" id="ARBA00023033"/>
    </source>
</evidence>
<comment type="similarity">
    <text evidence="1 7">Belongs to the cytochrome P450 family.</text>
</comment>
<dbReference type="InterPro" id="IPR001128">
    <property type="entry name" value="Cyt_P450"/>
</dbReference>
<dbReference type="CDD" id="cd11029">
    <property type="entry name" value="CYP107-like"/>
    <property type="match status" value="1"/>
</dbReference>
<dbReference type="InterPro" id="IPR017972">
    <property type="entry name" value="Cyt_P450_CS"/>
</dbReference>
<dbReference type="Gene3D" id="1.10.630.10">
    <property type="entry name" value="Cytochrome P450"/>
    <property type="match status" value="1"/>
</dbReference>
<name>A0ABR4Z2X6_9NOCA</name>
<dbReference type="PROSITE" id="PS00086">
    <property type="entry name" value="CYTOCHROME_P450"/>
    <property type="match status" value="1"/>
</dbReference>
<keyword evidence="3 7" id="KW-0479">Metal-binding</keyword>
<evidence type="ECO:0000313" key="8">
    <source>
        <dbReference type="EMBL" id="KIA59664.1"/>
    </source>
</evidence>